<dbReference type="InterPro" id="IPR044213">
    <property type="entry name" value="At2g44920-like"/>
</dbReference>
<dbReference type="PANTHER" id="PTHR47200:SF2">
    <property type="entry name" value="THYLAKOID LUMENAL 15 KDA PROTEIN 1, CHLOROPLASTIC"/>
    <property type="match status" value="1"/>
</dbReference>
<evidence type="ECO:0000313" key="1">
    <source>
        <dbReference type="EMBL" id="AOY84504.2"/>
    </source>
</evidence>
<dbReference type="PANTHER" id="PTHR47200">
    <property type="entry name" value="THYLAKOID LUMENAL 15 KDA PROTEIN 1, CHLOROPLASTIC"/>
    <property type="match status" value="1"/>
</dbReference>
<evidence type="ECO:0000313" key="2">
    <source>
        <dbReference type="Proteomes" id="UP000176944"/>
    </source>
</evidence>
<accession>A0A1D9GAE7</accession>
<dbReference type="SUPFAM" id="SSF141571">
    <property type="entry name" value="Pentapeptide repeat-like"/>
    <property type="match status" value="1"/>
</dbReference>
<reference evidence="2" key="1">
    <citation type="submission" date="2016-10" db="EMBL/GenBank/DDBJ databases">
        <title>Comparative genomics uncovers the prolific and rare metabolic potential of the cyanobacterial genus Moorea.</title>
        <authorList>
            <person name="Leao T."/>
            <person name="Castelao G."/>
            <person name="Korobeynikov A."/>
            <person name="Monroe E.A."/>
            <person name="Podell S."/>
            <person name="Glukhov E."/>
            <person name="Allen E."/>
            <person name="Gerwick W.H."/>
            <person name="Gerwick L."/>
        </authorList>
    </citation>
    <scope>NUCLEOTIDE SEQUENCE [LARGE SCALE GENOMIC DNA]</scope>
    <source>
        <strain evidence="2">JHB</strain>
    </source>
</reference>
<dbReference type="Gene3D" id="2.160.20.80">
    <property type="entry name" value="E3 ubiquitin-protein ligase SopA"/>
    <property type="match status" value="1"/>
</dbReference>
<sequence length="169" mass="18491">MIRVILRRLLGLFLVLVMAWLWVLLSATPAYAQENTVNYALTNLSNRDFSHGNLVGGVFAGAEMRGTNFQGADLSRSIFTKGDLLKANLEGANLTDSLADRVILDQANLTNAILTNAMMSSTRFYDAEITGADFTGAFIDRYQAKLMCKRAKGVNPVTGISTRYSLGCR</sequence>
<organism evidence="1 2">
    <name type="scientific">Moorena producens (strain JHB)</name>
    <dbReference type="NCBI Taxonomy" id="1454205"/>
    <lineage>
        <taxon>Bacteria</taxon>
        <taxon>Bacillati</taxon>
        <taxon>Cyanobacteriota</taxon>
        <taxon>Cyanophyceae</taxon>
        <taxon>Coleofasciculales</taxon>
        <taxon>Coleofasciculaceae</taxon>
        <taxon>Moorena</taxon>
    </lineage>
</organism>
<proteinExistence type="predicted"/>
<gene>
    <name evidence="1" type="ORF">BJP36_04395</name>
</gene>
<dbReference type="EMBL" id="CP017708">
    <property type="protein sequence ID" value="AOY84504.2"/>
    <property type="molecule type" value="Genomic_DNA"/>
</dbReference>
<dbReference type="Proteomes" id="UP000176944">
    <property type="component" value="Chromosome"/>
</dbReference>
<dbReference type="Pfam" id="PF00805">
    <property type="entry name" value="Pentapeptide"/>
    <property type="match status" value="2"/>
</dbReference>
<name>A0A1D9GAE7_MOOP1</name>
<protein>
    <submittedName>
        <fullName evidence="1">Pentapeptide repeat-containing protein</fullName>
    </submittedName>
</protein>
<dbReference type="AlphaFoldDB" id="A0A1D9GAE7"/>
<dbReference type="InterPro" id="IPR001646">
    <property type="entry name" value="5peptide_repeat"/>
</dbReference>